<feature type="transmembrane region" description="Helical" evidence="2">
    <location>
        <begin position="12"/>
        <end position="31"/>
    </location>
</feature>
<dbReference type="PRINTS" id="PR00081">
    <property type="entry name" value="GDHRDH"/>
</dbReference>
<accession>R4FLL5</accession>
<evidence type="ECO:0000256" key="2">
    <source>
        <dbReference type="SAM" id="Phobius"/>
    </source>
</evidence>
<keyword evidence="1" id="KW-0560">Oxidoreductase</keyword>
<dbReference type="InterPro" id="IPR002347">
    <property type="entry name" value="SDR_fam"/>
</dbReference>
<keyword evidence="2" id="KW-0472">Membrane</keyword>
<sequence length="332" mass="36994">MLKLWELFSCQVIRVAAGVAGLLLAFITLAIKTYNCVTLGICKSDKEMNGKTVIITGANSGIGYETALDIAKRGARVIMACRNMELAQKARDEIATKSKNENVVVRQLDLSSPKSIRDFAQDINLNETKLDVLIHNAGMATFTKKTTTEGLEITMATNQFGPFLLTHLLIDLLRRSKPSRIVIVASELYRIANVNMENTNPVNVFPVYLYYVSKYANIMFTLELARRLEGSGVTANCLHPGVINSGIWRSVPFPMNLPLKLIAKIFFKNAEQGAQTSIHLAVSDEVDGVNGKYFMDCREHCLSRGVSDMARARKYWDVCEKLVKLRPDDPKI</sequence>
<evidence type="ECO:0000256" key="1">
    <source>
        <dbReference type="ARBA" id="ARBA00023002"/>
    </source>
</evidence>
<dbReference type="VEuPathDB" id="VectorBase:RPRC004837"/>
<protein>
    <submittedName>
        <fullName evidence="3">Putative short chain dehydrogenase</fullName>
    </submittedName>
</protein>
<dbReference type="VEuPathDB" id="VectorBase:RPRC004838"/>
<dbReference type="RefSeq" id="XP_073969977.1">
    <property type="nucleotide sequence ID" value="XM_074113876.1"/>
</dbReference>
<dbReference type="EMBL" id="GAHY01001333">
    <property type="protein sequence ID" value="JAA76177.1"/>
    <property type="molecule type" value="mRNA"/>
</dbReference>
<dbReference type="GO" id="GO:0016491">
    <property type="term" value="F:oxidoreductase activity"/>
    <property type="evidence" value="ECO:0007669"/>
    <property type="project" value="UniProtKB-KW"/>
</dbReference>
<dbReference type="AlphaFoldDB" id="R4FLL5"/>
<name>R4FLL5_RHOPR</name>
<dbReference type="Gene3D" id="3.40.50.720">
    <property type="entry name" value="NAD(P)-binding Rossmann-like Domain"/>
    <property type="match status" value="1"/>
</dbReference>
<dbReference type="InterPro" id="IPR036291">
    <property type="entry name" value="NAD(P)-bd_dom_sf"/>
</dbReference>
<dbReference type="SUPFAM" id="SSF51735">
    <property type="entry name" value="NAD(P)-binding Rossmann-fold domains"/>
    <property type="match status" value="1"/>
</dbReference>
<dbReference type="CDD" id="cd05327">
    <property type="entry name" value="retinol-DH_like_SDR_c_like"/>
    <property type="match status" value="1"/>
</dbReference>
<evidence type="ECO:0000313" key="3">
    <source>
        <dbReference type="EMBL" id="JAA76177.1"/>
    </source>
</evidence>
<dbReference type="PANTHER" id="PTHR43157:SF66">
    <property type="entry name" value="WW DOMAIN-CONTAINING OXIDOREDUCTASE-LIKE PROTEIN"/>
    <property type="match status" value="1"/>
</dbReference>
<proteinExistence type="evidence at transcript level"/>
<dbReference type="PANTHER" id="PTHR43157">
    <property type="entry name" value="PHOSPHATIDYLINOSITOL-GLYCAN BIOSYNTHESIS CLASS F PROTEIN-RELATED"/>
    <property type="match status" value="1"/>
</dbReference>
<reference evidence="3" key="1">
    <citation type="submission" date="2013-04" db="EMBL/GenBank/DDBJ databases">
        <title>An insight into the transcriptome of the digestive tract of the blood sucking bug, Rhodnius prolixus.</title>
        <authorList>
            <person name="Ribeiro J.M.C."/>
            <person name="Genta F.A."/>
            <person name="Sorgine M.H.F."/>
            <person name="Paiva-Silva G.O."/>
            <person name="Majerowicz D."/>
            <person name="Medeiros M."/>
            <person name="Koerich L."/>
            <person name="Terra W.R."/>
            <person name="Ferreira C."/>
            <person name="Pimentel A.C."/>
            <person name="Bisch P.M."/>
            <person name="Diniz M.M.P."/>
            <person name="Nascimento R."/>
            <person name="Salmon D."/>
            <person name="Silber A.M."/>
            <person name="Alves M."/>
            <person name="Oliveira M.F."/>
            <person name="Gondim K.C."/>
            <person name="Silva Neto M.A.C."/>
            <person name="Atella G.C."/>
            <person name="Araujo H."/>
            <person name="Dias F.S."/>
            <person name="Polycarpo C.R."/>
            <person name="Fampa P."/>
            <person name="Melo A.C."/>
            <person name="Tanaka A.S."/>
            <person name="Balczun C."/>
            <person name="Oliveira J.H.M."/>
            <person name="Goncalves R."/>
            <person name="Lazoski C."/>
            <person name="Pereira M.A."/>
            <person name="Rivera-Pomar R."/>
            <person name="Diambra L."/>
            <person name="Schaub G.A."/>
            <person name="Garcia E.S."/>
            <person name="Azambuja P."/>
            <person name="Braz G.R.C."/>
            <person name="Oliveira P.L."/>
        </authorList>
    </citation>
    <scope>NUCLEOTIDE SEQUENCE</scope>
</reference>
<keyword evidence="2" id="KW-0812">Transmembrane</keyword>
<dbReference type="Pfam" id="PF00106">
    <property type="entry name" value="adh_short"/>
    <property type="match status" value="1"/>
</dbReference>
<keyword evidence="2" id="KW-1133">Transmembrane helix</keyword>
<dbReference type="HOGENOM" id="CLU_010194_44_5_1"/>
<dbReference type="GeneID" id="141446909"/>
<organism evidence="3">
    <name type="scientific">Rhodnius prolixus</name>
    <name type="common">Triatomid bug</name>
    <dbReference type="NCBI Taxonomy" id="13249"/>
    <lineage>
        <taxon>Eukaryota</taxon>
        <taxon>Metazoa</taxon>
        <taxon>Ecdysozoa</taxon>
        <taxon>Arthropoda</taxon>
        <taxon>Hexapoda</taxon>
        <taxon>Insecta</taxon>
        <taxon>Pterygota</taxon>
        <taxon>Neoptera</taxon>
        <taxon>Paraneoptera</taxon>
        <taxon>Hemiptera</taxon>
        <taxon>Heteroptera</taxon>
        <taxon>Panheteroptera</taxon>
        <taxon>Cimicomorpha</taxon>
        <taxon>Reduviidae</taxon>
        <taxon>Triatominae</taxon>
        <taxon>Rhodnius</taxon>
    </lineage>
</organism>